<feature type="transmembrane region" description="Helical" evidence="1">
    <location>
        <begin position="77"/>
        <end position="99"/>
    </location>
</feature>
<name>A0A6H0UAH1_9LACT</name>
<protein>
    <submittedName>
        <fullName evidence="2">Uncharacterized protein</fullName>
    </submittedName>
</protein>
<dbReference type="AlphaFoldDB" id="A0A6H0UAH1"/>
<evidence type="ECO:0000313" key="2">
    <source>
        <dbReference type="EMBL" id="QIW52762.1"/>
    </source>
</evidence>
<feature type="transmembrane region" description="Helical" evidence="1">
    <location>
        <begin position="42"/>
        <end position="65"/>
    </location>
</feature>
<keyword evidence="1" id="KW-0812">Transmembrane</keyword>
<evidence type="ECO:0000313" key="3">
    <source>
        <dbReference type="Proteomes" id="UP000501945"/>
    </source>
</evidence>
<organism evidence="2 3">
    <name type="scientific">Pseudolactococcus raffinolactis</name>
    <dbReference type="NCBI Taxonomy" id="1366"/>
    <lineage>
        <taxon>Bacteria</taxon>
        <taxon>Bacillati</taxon>
        <taxon>Bacillota</taxon>
        <taxon>Bacilli</taxon>
        <taxon>Lactobacillales</taxon>
        <taxon>Streptococcaceae</taxon>
        <taxon>Pseudolactococcus</taxon>
    </lineage>
</organism>
<sequence length="104" mass="11846">MANFILQFGLFIIIIFVLISFFKSEDKVQGDKVVKESISISFINRLGIFIGVVGAIIKVIASIFLKSSSNLFSMINIYGTILLFVCLGYFLFSFLRWLFVKLFL</sequence>
<accession>A0A6H0UAH1</accession>
<proteinExistence type="predicted"/>
<feature type="transmembrane region" description="Helical" evidence="1">
    <location>
        <begin position="6"/>
        <end position="22"/>
    </location>
</feature>
<evidence type="ECO:0000256" key="1">
    <source>
        <dbReference type="SAM" id="Phobius"/>
    </source>
</evidence>
<reference evidence="2 3" key="1">
    <citation type="submission" date="2019-12" db="EMBL/GenBank/DDBJ databases">
        <title>Whole genome sequences of Lactococcus raffinolactis strains isolated from sewage.</title>
        <authorList>
            <person name="Ybazeta G."/>
            <person name="Ross M."/>
            <person name="Brabant-Kirwan D."/>
            <person name="Saleh M."/>
            <person name="Dillon J.A."/>
            <person name="Splinter K."/>
            <person name="Nokhbeh R."/>
        </authorList>
    </citation>
    <scope>NUCLEOTIDE SEQUENCE [LARGE SCALE GENOMIC DNA]</scope>
    <source>
        <strain evidence="2 3">Lr_19_5</strain>
    </source>
</reference>
<keyword evidence="1" id="KW-1133">Transmembrane helix</keyword>
<dbReference type="Proteomes" id="UP000501945">
    <property type="component" value="Chromosome"/>
</dbReference>
<gene>
    <name evidence="2" type="ORF">GU336_00525</name>
</gene>
<keyword evidence="1" id="KW-0472">Membrane</keyword>
<dbReference type="EMBL" id="CP047616">
    <property type="protein sequence ID" value="QIW52762.1"/>
    <property type="molecule type" value="Genomic_DNA"/>
</dbReference>